<comment type="caution">
    <text evidence="1">The sequence shown here is derived from an EMBL/GenBank/DDBJ whole genome shotgun (WGS) entry which is preliminary data.</text>
</comment>
<evidence type="ECO:0000313" key="2">
    <source>
        <dbReference type="Proteomes" id="UP000265520"/>
    </source>
</evidence>
<dbReference type="EMBL" id="LXQA010654862">
    <property type="protein sequence ID" value="MCI64397.1"/>
    <property type="molecule type" value="Genomic_DNA"/>
</dbReference>
<keyword evidence="2" id="KW-1185">Reference proteome</keyword>
<dbReference type="Proteomes" id="UP000265520">
    <property type="component" value="Unassembled WGS sequence"/>
</dbReference>
<sequence length="26" mass="3062">MAANFWTSSHYKHLLDQEDVDMVNPL</sequence>
<dbReference type="AlphaFoldDB" id="A0A392RCG4"/>
<protein>
    <submittedName>
        <fullName evidence="1">Cyclin-C1-2-like</fullName>
    </submittedName>
</protein>
<dbReference type="EMBL" id="LXQA010208361">
    <property type="protein sequence ID" value="MCI33887.1"/>
    <property type="molecule type" value="Genomic_DNA"/>
</dbReference>
<evidence type="ECO:0000313" key="1">
    <source>
        <dbReference type="EMBL" id="MCI33887.1"/>
    </source>
</evidence>
<feature type="non-terminal residue" evidence="1">
    <location>
        <position position="26"/>
    </location>
</feature>
<reference evidence="1 2" key="1">
    <citation type="journal article" date="2018" name="Front. Plant Sci.">
        <title>Red Clover (Trifolium pratense) and Zigzag Clover (T. medium) - A Picture of Genomic Similarities and Differences.</title>
        <authorList>
            <person name="Dluhosova J."/>
            <person name="Istvanek J."/>
            <person name="Nedelnik J."/>
            <person name="Repkova J."/>
        </authorList>
    </citation>
    <scope>NUCLEOTIDE SEQUENCE [LARGE SCALE GENOMIC DNA]</scope>
    <source>
        <strain evidence="1">10/8</strain>
        <strain evidence="2">cv. 10/8</strain>
        <tissue evidence="1">Leaf</tissue>
    </source>
</reference>
<organism evidence="1 2">
    <name type="scientific">Trifolium medium</name>
    <dbReference type="NCBI Taxonomy" id="97028"/>
    <lineage>
        <taxon>Eukaryota</taxon>
        <taxon>Viridiplantae</taxon>
        <taxon>Streptophyta</taxon>
        <taxon>Embryophyta</taxon>
        <taxon>Tracheophyta</taxon>
        <taxon>Spermatophyta</taxon>
        <taxon>Magnoliopsida</taxon>
        <taxon>eudicotyledons</taxon>
        <taxon>Gunneridae</taxon>
        <taxon>Pentapetalae</taxon>
        <taxon>rosids</taxon>
        <taxon>fabids</taxon>
        <taxon>Fabales</taxon>
        <taxon>Fabaceae</taxon>
        <taxon>Papilionoideae</taxon>
        <taxon>50 kb inversion clade</taxon>
        <taxon>NPAAA clade</taxon>
        <taxon>Hologalegina</taxon>
        <taxon>IRL clade</taxon>
        <taxon>Trifolieae</taxon>
        <taxon>Trifolium</taxon>
    </lineage>
</organism>
<accession>A0A392RCG4</accession>
<name>A0A392RCG4_9FABA</name>
<proteinExistence type="predicted"/>